<feature type="compositionally biased region" description="Polar residues" evidence="1">
    <location>
        <begin position="38"/>
        <end position="51"/>
    </location>
</feature>
<sequence>MDTEEKIEAKTSHTLSEVTTQLEIELEEPSLAEEVPVQQLQPFSFHAASTSDSDEMDKRNDESLQADILQQESSSLQEDNSLQEYSSLQEDSLLQGGSSLQEDNSQQEDISLQEDSMLQGGSLLQEDSLPQGGSLLQEDNSLQEVSSRQEDSLSQGGSLLQEDSSQPEESWGEETSNKLNYLHSIETGSSEPTSSFQAEQSEPVVSYDKAKHELNVSQDESRLRKRSYESTSENTDIDDLQKEGSSPEADISSEEDVSRRKKKCLEKRRRFDYTSITDKDKGEKIDFDKPSSSVPKEQSKPVVSCSKTKPQLDIPQEASKLRKRSYETTSESTDIDIGDLQKPGSSLKSDISPKAYGSPMKRKCLELRKRYDSSSTTDEDNNEKIGFEKPYSSVPKEQSKPVVSRGKTKHQLDIPQEASKLRKRSYETSSESTDIDIGDLPKP</sequence>
<name>A0ABM1JBU5_POLDO</name>
<feature type="non-terminal residue" evidence="3">
    <location>
        <position position="443"/>
    </location>
</feature>
<dbReference type="RefSeq" id="XP_015189933.1">
    <property type="nucleotide sequence ID" value="XM_015334447.1"/>
</dbReference>
<evidence type="ECO:0000313" key="3">
    <source>
        <dbReference type="RefSeq" id="XP_015189933.1"/>
    </source>
</evidence>
<evidence type="ECO:0000313" key="2">
    <source>
        <dbReference type="Proteomes" id="UP000694924"/>
    </source>
</evidence>
<gene>
    <name evidence="3" type="primary">LOC107073750</name>
</gene>
<keyword evidence="2" id="KW-1185">Reference proteome</keyword>
<proteinExistence type="predicted"/>
<feature type="compositionally biased region" description="Polar residues" evidence="1">
    <location>
        <begin position="137"/>
        <end position="179"/>
    </location>
</feature>
<feature type="compositionally biased region" description="Basic and acidic residues" evidence="1">
    <location>
        <begin position="269"/>
        <end position="289"/>
    </location>
</feature>
<feature type="compositionally biased region" description="Polar residues" evidence="1">
    <location>
        <begin position="186"/>
        <end position="200"/>
    </location>
</feature>
<feature type="compositionally biased region" description="Basic and acidic residues" evidence="1">
    <location>
        <begin position="363"/>
        <end position="372"/>
    </location>
</feature>
<feature type="compositionally biased region" description="Polar residues" evidence="1">
    <location>
        <begin position="68"/>
        <end position="116"/>
    </location>
</feature>
<feature type="compositionally biased region" description="Basic and acidic residues" evidence="1">
    <location>
        <begin position="208"/>
        <end position="228"/>
    </location>
</feature>
<protein>
    <submittedName>
        <fullName evidence="3">Microtubule-associated protein 1A-like</fullName>
    </submittedName>
</protein>
<feature type="region of interest" description="Disordered" evidence="1">
    <location>
        <begin position="28"/>
        <end position="443"/>
    </location>
</feature>
<dbReference type="GeneID" id="107073750"/>
<reference evidence="3" key="1">
    <citation type="submission" date="2025-08" db="UniProtKB">
        <authorList>
            <consortium name="RefSeq"/>
        </authorList>
    </citation>
    <scope>IDENTIFICATION</scope>
    <source>
        <tissue evidence="3">Whole body</tissue>
    </source>
</reference>
<organism evidence="2 3">
    <name type="scientific">Polistes dominula</name>
    <name type="common">European paper wasp</name>
    <name type="synonym">Vespa dominula</name>
    <dbReference type="NCBI Taxonomy" id="743375"/>
    <lineage>
        <taxon>Eukaryota</taxon>
        <taxon>Metazoa</taxon>
        <taxon>Ecdysozoa</taxon>
        <taxon>Arthropoda</taxon>
        <taxon>Hexapoda</taxon>
        <taxon>Insecta</taxon>
        <taxon>Pterygota</taxon>
        <taxon>Neoptera</taxon>
        <taxon>Endopterygota</taxon>
        <taxon>Hymenoptera</taxon>
        <taxon>Apocrita</taxon>
        <taxon>Aculeata</taxon>
        <taxon>Vespoidea</taxon>
        <taxon>Vespidae</taxon>
        <taxon>Polistinae</taxon>
        <taxon>Polistini</taxon>
        <taxon>Polistes</taxon>
    </lineage>
</organism>
<dbReference type="Proteomes" id="UP000694924">
    <property type="component" value="Unplaced"/>
</dbReference>
<accession>A0ABM1JBU5</accession>
<evidence type="ECO:0000256" key="1">
    <source>
        <dbReference type="SAM" id="MobiDB-lite"/>
    </source>
</evidence>
<feature type="compositionally biased region" description="Basic residues" evidence="1">
    <location>
        <begin position="259"/>
        <end position="268"/>
    </location>
</feature>